<organism evidence="1 2">
    <name type="scientific">Gallionella capsiferriformans (strain ES-2)</name>
    <name type="common">Gallionella ferruginea capsiferriformans (strain ES-2)</name>
    <dbReference type="NCBI Taxonomy" id="395494"/>
    <lineage>
        <taxon>Bacteria</taxon>
        <taxon>Pseudomonadati</taxon>
        <taxon>Pseudomonadota</taxon>
        <taxon>Betaproteobacteria</taxon>
        <taxon>Nitrosomonadales</taxon>
        <taxon>Gallionellaceae</taxon>
        <taxon>Gallionella</taxon>
    </lineage>
</organism>
<dbReference type="Proteomes" id="UP000001235">
    <property type="component" value="Chromosome"/>
</dbReference>
<reference evidence="1 2" key="1">
    <citation type="submission" date="2010-08" db="EMBL/GenBank/DDBJ databases">
        <title>Complete sequence of Gallionella capsiferriformans ES-2.</title>
        <authorList>
            <consortium name="US DOE Joint Genome Institute"/>
            <person name="Lucas S."/>
            <person name="Copeland A."/>
            <person name="Lapidus A."/>
            <person name="Cheng J.-F."/>
            <person name="Bruce D."/>
            <person name="Goodwin L."/>
            <person name="Pitluck S."/>
            <person name="Chertkov O."/>
            <person name="Davenport K.W."/>
            <person name="Detter J.C."/>
            <person name="Han C."/>
            <person name="Tapia R."/>
            <person name="Land M."/>
            <person name="Hauser L."/>
            <person name="Chang Y.-J."/>
            <person name="Jeffries C."/>
            <person name="Kyrpides N."/>
            <person name="Ivanova N."/>
            <person name="Mikhailova N."/>
            <person name="Shelobolina E.S."/>
            <person name="Picardal F."/>
            <person name="Roden E."/>
            <person name="Emerson D."/>
            <person name="Woyke T."/>
        </authorList>
    </citation>
    <scope>NUCLEOTIDE SEQUENCE [LARGE SCALE GENOMIC DNA]</scope>
    <source>
        <strain evidence="1 2">ES-2</strain>
    </source>
</reference>
<keyword evidence="2" id="KW-1185">Reference proteome</keyword>
<dbReference type="KEGG" id="gca:Galf_2786"/>
<dbReference type="RefSeq" id="WP_013294681.1">
    <property type="nucleotide sequence ID" value="NC_014394.1"/>
</dbReference>
<name>D9SDI1_GALCS</name>
<accession>D9SDI1</accession>
<gene>
    <name evidence="1" type="ordered locus">Galf_2786</name>
</gene>
<proteinExistence type="predicted"/>
<dbReference type="AlphaFoldDB" id="D9SDI1"/>
<sequence>MGNFTFDRQYTKLKLRQYVSDIEHCKKLSDTGYYTESFIAMWILVEVIAKNIQITYRASIVAENISGSLLRKLLANHVDIEKNGLRIQLIDISFYKAKEMYGSRREYIDVGDVIFGLKLSAPDADEQRLRFLLASKIAQAPTGFSSRTTIREIRNGLVHSKCTISKENFIRYQEYFDYFFSLTVHKEASAPAFATNSHSEDVK</sequence>
<dbReference type="EMBL" id="CP002159">
    <property type="protein sequence ID" value="ADL56779.1"/>
    <property type="molecule type" value="Genomic_DNA"/>
</dbReference>
<evidence type="ECO:0000313" key="1">
    <source>
        <dbReference type="EMBL" id="ADL56779.1"/>
    </source>
</evidence>
<protein>
    <recommendedName>
        <fullName evidence="3">MAE-28990/MAE-18760-like HEPN domain-containing protein</fullName>
    </recommendedName>
</protein>
<dbReference type="STRING" id="395494.Galf_2786"/>
<evidence type="ECO:0008006" key="3">
    <source>
        <dbReference type="Google" id="ProtNLM"/>
    </source>
</evidence>
<dbReference type="HOGENOM" id="CLU_1347283_0_0_4"/>
<evidence type="ECO:0000313" key="2">
    <source>
        <dbReference type="Proteomes" id="UP000001235"/>
    </source>
</evidence>